<evidence type="ECO:0000313" key="2">
    <source>
        <dbReference type="EMBL" id="KIY62119.1"/>
    </source>
</evidence>
<dbReference type="Proteomes" id="UP000054007">
    <property type="component" value="Unassembled WGS sequence"/>
</dbReference>
<organism evidence="2 3">
    <name type="scientific">Cylindrobasidium torrendii FP15055 ss-10</name>
    <dbReference type="NCBI Taxonomy" id="1314674"/>
    <lineage>
        <taxon>Eukaryota</taxon>
        <taxon>Fungi</taxon>
        <taxon>Dikarya</taxon>
        <taxon>Basidiomycota</taxon>
        <taxon>Agaricomycotina</taxon>
        <taxon>Agaricomycetes</taxon>
        <taxon>Agaricomycetidae</taxon>
        <taxon>Agaricales</taxon>
        <taxon>Marasmiineae</taxon>
        <taxon>Physalacriaceae</taxon>
        <taxon>Cylindrobasidium</taxon>
    </lineage>
</organism>
<feature type="region of interest" description="Disordered" evidence="1">
    <location>
        <begin position="1"/>
        <end position="39"/>
    </location>
</feature>
<reference evidence="2 3" key="1">
    <citation type="journal article" date="2015" name="Fungal Genet. Biol.">
        <title>Evolution of novel wood decay mechanisms in Agaricales revealed by the genome sequences of Fistulina hepatica and Cylindrobasidium torrendii.</title>
        <authorList>
            <person name="Floudas D."/>
            <person name="Held B.W."/>
            <person name="Riley R."/>
            <person name="Nagy L.G."/>
            <person name="Koehler G."/>
            <person name="Ransdell A.S."/>
            <person name="Younus H."/>
            <person name="Chow J."/>
            <person name="Chiniquy J."/>
            <person name="Lipzen A."/>
            <person name="Tritt A."/>
            <person name="Sun H."/>
            <person name="Haridas S."/>
            <person name="LaButti K."/>
            <person name="Ohm R.A."/>
            <person name="Kues U."/>
            <person name="Blanchette R.A."/>
            <person name="Grigoriev I.V."/>
            <person name="Minto R.E."/>
            <person name="Hibbett D.S."/>
        </authorList>
    </citation>
    <scope>NUCLEOTIDE SEQUENCE [LARGE SCALE GENOMIC DNA]</scope>
    <source>
        <strain evidence="2 3">FP15055 ss-10</strain>
    </source>
</reference>
<gene>
    <name evidence="2" type="ORF">CYLTODRAFT_459265</name>
</gene>
<proteinExistence type="predicted"/>
<dbReference type="AlphaFoldDB" id="A0A0D7AW82"/>
<name>A0A0D7AW82_9AGAR</name>
<evidence type="ECO:0000313" key="3">
    <source>
        <dbReference type="Proteomes" id="UP000054007"/>
    </source>
</evidence>
<keyword evidence="3" id="KW-1185">Reference proteome</keyword>
<sequence length="663" mass="70083">MAVGENGTQPLDGEGREAEVGTVGRNSVPVGASGRGEETPTFERLMEVARKAGKVGILSKRHPSNTGTSEAVGPVEGHREGGLQAESQIGLADGPVPERRTSVVCGDGEGSLGSVSVTRMAVVRDKIGEVGGVLGAGVGLEGVVALPGGLNVNGGDGVFSVVDGPLVEVEVGASGNGLHQMGAIDAVGVAAAEGVGSQDALFDGLDDGWDGLSDSDVAMAVPVVRVRRGGPSVVTTFRGDLARILFVCPGDDCGRGGVNEGGTVRAGASLPAGWVKVKLNMLGQMEGVERLVAALKKLGSADYIVKVSMGGGEVEFWMWEWMTLPVLWLMEGKKVDFIGQRECDRAFVSLGKSQDLPEGLRGYGLVFLANWAAPSVVWADWVEGVLAFVAGGGVVYPPCAGRLGRDSMIEDKHYSVAAAVWEAGGWLPEAPEIHLFATAVKCLKNGAVVGRKGAFGLSTLWWRGDEDLLDLRRSWEADRDVKLKTGLDAARYFASARNHLLNYFGVVVVNFVGGDVGEVVHVRPTVFGRETERVKRARKLSDVPILASLVDLVALGDDYFDGEWINPPGVTETEGLDAMKDFARKVYDEMVLNEAWLGGVSDVQTAYGVVGAIHVGLVQRGRELFYTVVRVESMPQRLFLDSESGFTFANGMAEALRRGGYLA</sequence>
<protein>
    <submittedName>
        <fullName evidence="2">Uncharacterized protein</fullName>
    </submittedName>
</protein>
<accession>A0A0D7AW82</accession>
<dbReference type="EMBL" id="KN880822">
    <property type="protein sequence ID" value="KIY62119.1"/>
    <property type="molecule type" value="Genomic_DNA"/>
</dbReference>
<evidence type="ECO:0000256" key="1">
    <source>
        <dbReference type="SAM" id="MobiDB-lite"/>
    </source>
</evidence>